<evidence type="ECO:0000256" key="9">
    <source>
        <dbReference type="SAM" id="Phobius"/>
    </source>
</evidence>
<keyword evidence="6 9" id="KW-0472">Membrane</keyword>
<accession>A0A6A0H9Q3</accession>
<dbReference type="NCBIfam" id="TIGR01145">
    <property type="entry name" value="ATP_synt_delta"/>
    <property type="match status" value="1"/>
</dbReference>
<dbReference type="Proteomes" id="UP000711488">
    <property type="component" value="Unassembled WGS sequence"/>
</dbReference>
<comment type="caution">
    <text evidence="10">The sequence shown here is derived from an EMBL/GenBank/DDBJ whole genome shotgun (WGS) entry which is preliminary data.</text>
</comment>
<reference evidence="10" key="1">
    <citation type="submission" date="2014-08" db="EMBL/GenBank/DDBJ databases">
        <authorList>
            <person name="Murali S."/>
            <person name="Richards S."/>
            <person name="Bandaranaike D."/>
            <person name="Bellair M."/>
            <person name="Blankenburg K."/>
            <person name="Chao H."/>
            <person name="Dinh H."/>
            <person name="Doddapaneni H."/>
            <person name="Dugan-Rocha S."/>
            <person name="Elkadiri S."/>
            <person name="Gnanaolivu R."/>
            <person name="Hughes D."/>
            <person name="Lee S."/>
            <person name="Li M."/>
            <person name="Ming W."/>
            <person name="Munidasa M."/>
            <person name="Muniz J."/>
            <person name="Nguyen L."/>
            <person name="Osuji N."/>
            <person name="Pu L.-L."/>
            <person name="Puazo M."/>
            <person name="Skinner E."/>
            <person name="Qu C."/>
            <person name="Quiroz J."/>
            <person name="Raj R."/>
            <person name="Weissenberger G."/>
            <person name="Xin Y."/>
            <person name="Zou X."/>
            <person name="Han Y."/>
            <person name="Worley K."/>
            <person name="Muzny D."/>
            <person name="Gibbs R."/>
        </authorList>
    </citation>
    <scope>NUCLEOTIDE SEQUENCE</scope>
    <source>
        <strain evidence="10">HAZT.00-mixed</strain>
        <tissue evidence="10">Whole organism</tissue>
    </source>
</reference>
<dbReference type="SUPFAM" id="SSF47928">
    <property type="entry name" value="N-terminal domain of the delta subunit of the F1F0-ATP synthase"/>
    <property type="match status" value="1"/>
</dbReference>
<dbReference type="EMBL" id="JQDR03004501">
    <property type="protein sequence ID" value="KAA0202004.1"/>
    <property type="molecule type" value="Genomic_DNA"/>
</dbReference>
<dbReference type="GO" id="GO:0046933">
    <property type="term" value="F:proton-transporting ATP synthase activity, rotational mechanism"/>
    <property type="evidence" value="ECO:0007669"/>
    <property type="project" value="InterPro"/>
</dbReference>
<evidence type="ECO:0000313" key="10">
    <source>
        <dbReference type="EMBL" id="KAA0202004.1"/>
    </source>
</evidence>
<keyword evidence="7" id="KW-0066">ATP synthesis</keyword>
<evidence type="ECO:0000256" key="2">
    <source>
        <dbReference type="ARBA" id="ARBA00007046"/>
    </source>
</evidence>
<dbReference type="InterPro" id="IPR026015">
    <property type="entry name" value="ATP_synth_OSCP/delta_N_sf"/>
</dbReference>
<dbReference type="InterPro" id="IPR000711">
    <property type="entry name" value="ATPase_OSCP/dsu"/>
</dbReference>
<organism evidence="10">
    <name type="scientific">Hyalella azteca</name>
    <name type="common">Amphipod</name>
    <dbReference type="NCBI Taxonomy" id="294128"/>
    <lineage>
        <taxon>Eukaryota</taxon>
        <taxon>Metazoa</taxon>
        <taxon>Ecdysozoa</taxon>
        <taxon>Arthropoda</taxon>
        <taxon>Crustacea</taxon>
        <taxon>Multicrustacea</taxon>
        <taxon>Malacostraca</taxon>
        <taxon>Eumalacostraca</taxon>
        <taxon>Peracarida</taxon>
        <taxon>Amphipoda</taxon>
        <taxon>Senticaudata</taxon>
        <taxon>Talitrida</taxon>
        <taxon>Talitroidea</taxon>
        <taxon>Hyalellidae</taxon>
        <taxon>Hyalella</taxon>
    </lineage>
</organism>
<keyword evidence="4" id="KW-0375">Hydrogen ion transport</keyword>
<dbReference type="Pfam" id="PF00213">
    <property type="entry name" value="OSCP"/>
    <property type="match status" value="2"/>
</dbReference>
<name>A0A6A0H9Q3_HYAAZ</name>
<comment type="similarity">
    <text evidence="2">Belongs to the ATPase delta chain family.</text>
</comment>
<evidence type="ECO:0000256" key="1">
    <source>
        <dbReference type="ARBA" id="ARBA00004370"/>
    </source>
</evidence>
<evidence type="ECO:0000256" key="5">
    <source>
        <dbReference type="ARBA" id="ARBA00023065"/>
    </source>
</evidence>
<keyword evidence="3" id="KW-0813">Transport</keyword>
<evidence type="ECO:0000256" key="6">
    <source>
        <dbReference type="ARBA" id="ARBA00023136"/>
    </source>
</evidence>
<keyword evidence="5" id="KW-0406">Ion transport</keyword>
<dbReference type="Gene3D" id="1.10.520.20">
    <property type="entry name" value="N-terminal domain of the delta subunit of the F1F0-ATP synthase"/>
    <property type="match status" value="1"/>
</dbReference>
<gene>
    <name evidence="10" type="ORF">HAZT_HAZT001788</name>
</gene>
<dbReference type="HAMAP" id="MF_01416">
    <property type="entry name" value="ATP_synth_delta_bact"/>
    <property type="match status" value="1"/>
</dbReference>
<dbReference type="PANTHER" id="PTHR11910">
    <property type="entry name" value="ATP SYNTHASE DELTA CHAIN"/>
    <property type="match status" value="1"/>
</dbReference>
<dbReference type="AlphaFoldDB" id="A0A6A0H9Q3"/>
<sequence>MFGSLEPSYPLCLKVLIFLFLLSTIYLYFVQAPVQLFTLEGRYATALYSAASKQKALPQVEKDLKEFGSLLKTDKPLKELLLNPLLKKELKKEALNFALTKKKANNLTINLFGNEYLALHFWPPRSSDLTWHLVIIMKYNSALAENNRLAKVDAVLSSFDTIMAAERGEVVCEVTTAKPLDAAGQKEVQAALGAFLKKGETLNLTMKVDPSIIGGMVVSIGDKYVDMSIASKINKYTQVIQQTV</sequence>
<keyword evidence="9" id="KW-0812">Transmembrane</keyword>
<evidence type="ECO:0000256" key="7">
    <source>
        <dbReference type="ARBA" id="ARBA00023310"/>
    </source>
</evidence>
<proteinExistence type="inferred from homology"/>
<feature type="transmembrane region" description="Helical" evidence="9">
    <location>
        <begin position="12"/>
        <end position="29"/>
    </location>
</feature>
<evidence type="ECO:0000256" key="8">
    <source>
        <dbReference type="ARBA" id="ARBA00033369"/>
    </source>
</evidence>
<comment type="subcellular location">
    <subcellularLocation>
        <location evidence="1">Membrane</location>
    </subcellularLocation>
</comment>
<keyword evidence="9" id="KW-1133">Transmembrane helix</keyword>
<dbReference type="OrthoDB" id="1262810at2759"/>
<evidence type="ECO:0000256" key="4">
    <source>
        <dbReference type="ARBA" id="ARBA00022781"/>
    </source>
</evidence>
<protein>
    <recommendedName>
        <fullName evidence="8">Oligomycin sensitivity conferral protein</fullName>
    </recommendedName>
</protein>
<dbReference type="GO" id="GO:0016020">
    <property type="term" value="C:membrane"/>
    <property type="evidence" value="ECO:0007669"/>
    <property type="project" value="UniProtKB-SubCell"/>
</dbReference>
<evidence type="ECO:0000256" key="3">
    <source>
        <dbReference type="ARBA" id="ARBA00022448"/>
    </source>
</evidence>
<reference evidence="10" key="2">
    <citation type="journal article" date="2018" name="Environ. Sci. Technol.">
        <title>The Toxicogenome of Hyalella azteca: A Model for Sediment Ecotoxicology and Evolutionary Toxicology.</title>
        <authorList>
            <person name="Poynton H.C."/>
            <person name="Hasenbein S."/>
            <person name="Benoit J.B."/>
            <person name="Sepulveda M.S."/>
            <person name="Poelchau M.F."/>
            <person name="Hughes D.S.T."/>
            <person name="Murali S.C."/>
            <person name="Chen S."/>
            <person name="Glastad K.M."/>
            <person name="Goodisman M.A.D."/>
            <person name="Werren J.H."/>
            <person name="Vineis J.H."/>
            <person name="Bowen J.L."/>
            <person name="Friedrich M."/>
            <person name="Jones J."/>
            <person name="Robertson H.M."/>
            <person name="Feyereisen R."/>
            <person name="Mechler-Hickson A."/>
            <person name="Mathers N."/>
            <person name="Lee C.E."/>
            <person name="Colbourne J.K."/>
            <person name="Biales A."/>
            <person name="Johnston J.S."/>
            <person name="Wellborn G.A."/>
            <person name="Rosendale A.J."/>
            <person name="Cridge A.G."/>
            <person name="Munoz-Torres M.C."/>
            <person name="Bain P.A."/>
            <person name="Manny A.R."/>
            <person name="Major K.M."/>
            <person name="Lambert F.N."/>
            <person name="Vulpe C.D."/>
            <person name="Tuck P."/>
            <person name="Blalock B.J."/>
            <person name="Lin Y.Y."/>
            <person name="Smith M.E."/>
            <person name="Ochoa-Acuna H."/>
            <person name="Chen M.M."/>
            <person name="Childers C.P."/>
            <person name="Qu J."/>
            <person name="Dugan S."/>
            <person name="Lee S.L."/>
            <person name="Chao H."/>
            <person name="Dinh H."/>
            <person name="Han Y."/>
            <person name="Doddapaneni H."/>
            <person name="Worley K.C."/>
            <person name="Muzny D.M."/>
            <person name="Gibbs R.A."/>
            <person name="Richards S."/>
        </authorList>
    </citation>
    <scope>NUCLEOTIDE SEQUENCE</scope>
    <source>
        <strain evidence="10">HAZT.00-mixed</strain>
        <tissue evidence="10">Whole organism</tissue>
    </source>
</reference>
<reference evidence="10" key="3">
    <citation type="submission" date="2019-06" db="EMBL/GenBank/DDBJ databases">
        <authorList>
            <person name="Poynton C."/>
            <person name="Hasenbein S."/>
            <person name="Benoit J.B."/>
            <person name="Sepulveda M.S."/>
            <person name="Poelchau M.F."/>
            <person name="Murali S.C."/>
            <person name="Chen S."/>
            <person name="Glastad K.M."/>
            <person name="Werren J.H."/>
            <person name="Vineis J.H."/>
            <person name="Bowen J.L."/>
            <person name="Friedrich M."/>
            <person name="Jones J."/>
            <person name="Robertson H.M."/>
            <person name="Feyereisen R."/>
            <person name="Mechler-Hickson A."/>
            <person name="Mathers N."/>
            <person name="Lee C.E."/>
            <person name="Colbourne J.K."/>
            <person name="Biales A."/>
            <person name="Johnston J.S."/>
            <person name="Wellborn G.A."/>
            <person name="Rosendale A.J."/>
            <person name="Cridge A.G."/>
            <person name="Munoz-Torres M.C."/>
            <person name="Bain P.A."/>
            <person name="Manny A.R."/>
            <person name="Major K.M."/>
            <person name="Lambert F.N."/>
            <person name="Vulpe C.D."/>
            <person name="Tuck P."/>
            <person name="Blalock B.J."/>
            <person name="Lin Y.-Y."/>
            <person name="Smith M.E."/>
            <person name="Ochoa-Acuna H."/>
            <person name="Chen M.-J.M."/>
            <person name="Childers C.P."/>
            <person name="Qu J."/>
            <person name="Dugan S."/>
            <person name="Lee S.L."/>
            <person name="Chao H."/>
            <person name="Dinh H."/>
            <person name="Han Y."/>
            <person name="Doddapaneni H."/>
            <person name="Worley K.C."/>
            <person name="Muzny D.M."/>
            <person name="Gibbs R.A."/>
            <person name="Richards S."/>
        </authorList>
    </citation>
    <scope>NUCLEOTIDE SEQUENCE</scope>
    <source>
        <strain evidence="10">HAZT.00-mixed</strain>
        <tissue evidence="10">Whole organism</tissue>
    </source>
</reference>